<sequence length="76" mass="8695">MPKREKRREQSCCPNAGKKVVAAATLALLLRRHREADRRRCFAVTGKQPRHCSLGHWFNSSICFNSSINRGNINDE</sequence>
<protein>
    <submittedName>
        <fullName evidence="1">Uncharacterized protein</fullName>
    </submittedName>
</protein>
<evidence type="ECO:0000313" key="1">
    <source>
        <dbReference type="EMBL" id="VFQ89876.1"/>
    </source>
</evidence>
<gene>
    <name evidence="1" type="ORF">CCAM_LOCUS31652</name>
</gene>
<dbReference type="Proteomes" id="UP000595140">
    <property type="component" value="Unassembled WGS sequence"/>
</dbReference>
<name>A0A484MP69_9ASTE</name>
<proteinExistence type="predicted"/>
<organism evidence="1 2">
    <name type="scientific">Cuscuta campestris</name>
    <dbReference type="NCBI Taxonomy" id="132261"/>
    <lineage>
        <taxon>Eukaryota</taxon>
        <taxon>Viridiplantae</taxon>
        <taxon>Streptophyta</taxon>
        <taxon>Embryophyta</taxon>
        <taxon>Tracheophyta</taxon>
        <taxon>Spermatophyta</taxon>
        <taxon>Magnoliopsida</taxon>
        <taxon>eudicotyledons</taxon>
        <taxon>Gunneridae</taxon>
        <taxon>Pentapetalae</taxon>
        <taxon>asterids</taxon>
        <taxon>lamiids</taxon>
        <taxon>Solanales</taxon>
        <taxon>Convolvulaceae</taxon>
        <taxon>Cuscuteae</taxon>
        <taxon>Cuscuta</taxon>
        <taxon>Cuscuta subgen. Grammica</taxon>
        <taxon>Cuscuta sect. Cleistogrammica</taxon>
    </lineage>
</organism>
<dbReference type="AlphaFoldDB" id="A0A484MP69"/>
<accession>A0A484MP69</accession>
<keyword evidence="2" id="KW-1185">Reference proteome</keyword>
<reference evidence="1 2" key="1">
    <citation type="submission" date="2018-04" db="EMBL/GenBank/DDBJ databases">
        <authorList>
            <person name="Vogel A."/>
        </authorList>
    </citation>
    <scope>NUCLEOTIDE SEQUENCE [LARGE SCALE GENOMIC DNA]</scope>
</reference>
<dbReference type="EMBL" id="OOIL02003924">
    <property type="protein sequence ID" value="VFQ89876.1"/>
    <property type="molecule type" value="Genomic_DNA"/>
</dbReference>
<evidence type="ECO:0000313" key="2">
    <source>
        <dbReference type="Proteomes" id="UP000595140"/>
    </source>
</evidence>